<feature type="region of interest" description="Disordered" evidence="7">
    <location>
        <begin position="177"/>
        <end position="200"/>
    </location>
</feature>
<dbReference type="AlphaFoldDB" id="A0A812UGH0"/>
<dbReference type="SMART" id="SM01179">
    <property type="entry name" value="DUF862"/>
    <property type="match status" value="1"/>
</dbReference>
<name>A0A812UGH0_9DINO</name>
<keyword evidence="6" id="KW-0560">Oxidoreductase</keyword>
<dbReference type="Proteomes" id="UP000604046">
    <property type="component" value="Unassembled WGS sequence"/>
</dbReference>
<dbReference type="EMBL" id="CAJNDS010002723">
    <property type="protein sequence ID" value="CAE7573824.1"/>
    <property type="molecule type" value="Genomic_DNA"/>
</dbReference>
<dbReference type="FunFam" id="3.20.20.100:FF:000002">
    <property type="entry name" value="2,5-diketo-D-gluconic acid reductase A"/>
    <property type="match status" value="1"/>
</dbReference>
<dbReference type="Gene3D" id="3.20.20.100">
    <property type="entry name" value="NADP-dependent oxidoreductase domain"/>
    <property type="match status" value="1"/>
</dbReference>
<protein>
    <recommendedName>
        <fullName evidence="8">PPPDE domain-containing protein</fullName>
    </recommendedName>
</protein>
<dbReference type="InterPro" id="IPR023210">
    <property type="entry name" value="NADP_OxRdtase_dom"/>
</dbReference>
<keyword evidence="10" id="KW-1185">Reference proteome</keyword>
<dbReference type="GO" id="GO:0016616">
    <property type="term" value="F:oxidoreductase activity, acting on the CH-OH group of donors, NAD or NADP as acceptor"/>
    <property type="evidence" value="ECO:0007669"/>
    <property type="project" value="UniProtKB-ARBA"/>
</dbReference>
<evidence type="ECO:0000259" key="8">
    <source>
        <dbReference type="PROSITE" id="PS51858"/>
    </source>
</evidence>
<dbReference type="Gene3D" id="3.90.1720.30">
    <property type="entry name" value="PPPDE domains"/>
    <property type="match status" value="1"/>
</dbReference>
<dbReference type="OrthoDB" id="412286at2759"/>
<comment type="similarity">
    <text evidence="2">Belongs to the DeSI family.</text>
</comment>
<evidence type="ECO:0000256" key="6">
    <source>
        <dbReference type="ARBA" id="ARBA00023002"/>
    </source>
</evidence>
<dbReference type="Pfam" id="PF00248">
    <property type="entry name" value="Aldo_ket_red"/>
    <property type="match status" value="1"/>
</dbReference>
<dbReference type="PANTHER" id="PTHR43827">
    <property type="entry name" value="2,5-DIKETO-D-GLUCONIC ACID REDUCTASE"/>
    <property type="match status" value="1"/>
</dbReference>
<dbReference type="InterPro" id="IPR020471">
    <property type="entry name" value="AKR"/>
</dbReference>
<dbReference type="CDD" id="cd19071">
    <property type="entry name" value="AKR_AKR1-5-like"/>
    <property type="match status" value="1"/>
</dbReference>
<evidence type="ECO:0000313" key="10">
    <source>
        <dbReference type="Proteomes" id="UP000604046"/>
    </source>
</evidence>
<accession>A0A812UGH0</accession>
<dbReference type="GO" id="GO:0006508">
    <property type="term" value="P:proteolysis"/>
    <property type="evidence" value="ECO:0007669"/>
    <property type="project" value="UniProtKB-KW"/>
</dbReference>
<dbReference type="SUPFAM" id="SSF51430">
    <property type="entry name" value="NAD(P)-linked oxidoreductase"/>
    <property type="match status" value="1"/>
</dbReference>
<dbReference type="Pfam" id="PF05903">
    <property type="entry name" value="Peptidase_C97"/>
    <property type="match status" value="1"/>
</dbReference>
<dbReference type="InterPro" id="IPR008580">
    <property type="entry name" value="PPPDE_dom"/>
</dbReference>
<comment type="caution">
    <text evidence="9">The sequence shown here is derived from an EMBL/GenBank/DDBJ whole genome shotgun (WGS) entry which is preliminary data.</text>
</comment>
<dbReference type="PROSITE" id="PS51858">
    <property type="entry name" value="PPPDE"/>
    <property type="match status" value="1"/>
</dbReference>
<evidence type="ECO:0000256" key="1">
    <source>
        <dbReference type="ARBA" id="ARBA00007905"/>
    </source>
</evidence>
<dbReference type="GO" id="GO:0008233">
    <property type="term" value="F:peptidase activity"/>
    <property type="evidence" value="ECO:0007669"/>
    <property type="project" value="UniProtKB-KW"/>
</dbReference>
<evidence type="ECO:0000313" key="9">
    <source>
        <dbReference type="EMBL" id="CAE7573824.1"/>
    </source>
</evidence>
<evidence type="ECO:0000256" key="7">
    <source>
        <dbReference type="SAM" id="MobiDB-lite"/>
    </source>
</evidence>
<keyword evidence="4" id="KW-0378">Hydrolase</keyword>
<dbReference type="PRINTS" id="PR00069">
    <property type="entry name" value="ALDKETRDTASE"/>
</dbReference>
<gene>
    <name evidence="9" type="ORF">SNAT2548_LOCUS32728</name>
</gene>
<sequence length="609" mass="68760">MLLKNSEIGIYHAGIEVYGEEWSFQYFEDTWNDPTISGIIRCAPKQMSGYEYQESLNLGPTTLSEEEVDDLLDKLCDEYAASTYHLTHRNCLTFAQHLAASLKPPRPFPDWILGILEASTRLGAVDATVDYFWSWAKWYMIRKHEPAEDPPPQPPPQQAGSWSMLGLYPTCSPSMCPGPAKDAHDSESAPPAPPGMQAVNLHDESTPQLSATQAKQCILSYTKQRCCTENNLAYENMMDNGLTCLLIEIVVTGSFATERPGCGVSLVLFLEGERCLEVLEILPRFLRMAGALLVVGFYSERFTLEDKQDKDEKLQKEHGFAEETGVGCEHGLRDILSSSASHGKCTECGHGQDCLQQVSEGLQVGYRVIDTASHYENEPEVAEAVRRAELERDKIYLITKIWFDDMGDRAPEAIQESLRRLNTDYVDLLLMHFPGANDVLQSPAANRERRERTWRAMEDAKSQGRARSIGVANFTRRHLKELFEYCREPPAVLQTEIHPYFQQSKLVDFSKQNGLQIQSFSPLAHGDLNLLEDKVLKSIASTHQKSSAQVVLRWLLQQNISPIVFSRSRQRLVENLDTNFRLSDQDMDRISFLDRDSAARVGFDPNLIA</sequence>
<dbReference type="PANTHER" id="PTHR43827:SF3">
    <property type="entry name" value="NADP-DEPENDENT OXIDOREDUCTASE DOMAIN-CONTAINING PROTEIN"/>
    <property type="match status" value="1"/>
</dbReference>
<evidence type="ECO:0000256" key="2">
    <source>
        <dbReference type="ARBA" id="ARBA00008140"/>
    </source>
</evidence>
<feature type="domain" description="PPPDE" evidence="8">
    <location>
        <begin position="1"/>
        <end position="133"/>
    </location>
</feature>
<comment type="similarity">
    <text evidence="1">Belongs to the aldo/keto reductase family.</text>
</comment>
<keyword evidence="5" id="KW-0521">NADP</keyword>
<evidence type="ECO:0000256" key="4">
    <source>
        <dbReference type="ARBA" id="ARBA00022801"/>
    </source>
</evidence>
<keyword evidence="3" id="KW-0645">Protease</keyword>
<proteinExistence type="inferred from homology"/>
<dbReference type="InterPro" id="IPR042266">
    <property type="entry name" value="PPPDE_sf"/>
</dbReference>
<evidence type="ECO:0000256" key="3">
    <source>
        <dbReference type="ARBA" id="ARBA00022670"/>
    </source>
</evidence>
<dbReference type="InterPro" id="IPR036812">
    <property type="entry name" value="NAD(P)_OxRdtase_dom_sf"/>
</dbReference>
<evidence type="ECO:0000256" key="5">
    <source>
        <dbReference type="ARBA" id="ARBA00022857"/>
    </source>
</evidence>
<organism evidence="9 10">
    <name type="scientific">Symbiodinium natans</name>
    <dbReference type="NCBI Taxonomy" id="878477"/>
    <lineage>
        <taxon>Eukaryota</taxon>
        <taxon>Sar</taxon>
        <taxon>Alveolata</taxon>
        <taxon>Dinophyceae</taxon>
        <taxon>Suessiales</taxon>
        <taxon>Symbiodiniaceae</taxon>
        <taxon>Symbiodinium</taxon>
    </lineage>
</organism>
<reference evidence="9" key="1">
    <citation type="submission" date="2021-02" db="EMBL/GenBank/DDBJ databases">
        <authorList>
            <person name="Dougan E. K."/>
            <person name="Rhodes N."/>
            <person name="Thang M."/>
            <person name="Chan C."/>
        </authorList>
    </citation>
    <scope>NUCLEOTIDE SEQUENCE</scope>
</reference>